<dbReference type="PRINTS" id="PR00378">
    <property type="entry name" value="LIIMPHPHTASE"/>
</dbReference>
<feature type="binding site" evidence="8">
    <location>
        <position position="97"/>
    </location>
    <ligand>
        <name>Mg(2+)</name>
        <dbReference type="ChEBI" id="CHEBI:18420"/>
        <label>1</label>
        <note>catalytic</note>
    </ligand>
</feature>
<dbReference type="InterPro" id="IPR020552">
    <property type="entry name" value="Inositol_monoPase_Li-sen"/>
</dbReference>
<dbReference type="EMBL" id="GAKP01010386">
    <property type="protein sequence ID" value="JAC48566.1"/>
    <property type="molecule type" value="Transcribed_RNA"/>
</dbReference>
<dbReference type="GO" id="GO:0006021">
    <property type="term" value="P:inositol biosynthetic process"/>
    <property type="evidence" value="ECO:0007669"/>
    <property type="project" value="UniProtKB-UniPathway"/>
</dbReference>
<dbReference type="GeneID" id="105227982"/>
<dbReference type="GO" id="GO:0046872">
    <property type="term" value="F:metal ion binding"/>
    <property type="evidence" value="ECO:0007669"/>
    <property type="project" value="UniProtKB-KW"/>
</dbReference>
<feature type="binding site" evidence="8">
    <location>
        <position position="94"/>
    </location>
    <ligand>
        <name>Mg(2+)</name>
        <dbReference type="ChEBI" id="CHEBI:18420"/>
        <label>1</label>
        <note>catalytic</note>
    </ligand>
</feature>
<evidence type="ECO:0000256" key="6">
    <source>
        <dbReference type="ARBA" id="ARBA00022801"/>
    </source>
</evidence>
<dbReference type="KEGG" id="bdr:105227982"/>
<keyword evidence="5 8" id="KW-0479">Metal-binding</keyword>
<dbReference type="PRINTS" id="PR00377">
    <property type="entry name" value="IMPHPHTASES"/>
</dbReference>
<evidence type="ECO:0000256" key="5">
    <source>
        <dbReference type="ARBA" id="ARBA00022723"/>
    </source>
</evidence>
<feature type="binding site" evidence="8">
    <location>
        <position position="73"/>
    </location>
    <ligand>
        <name>Mg(2+)</name>
        <dbReference type="ChEBI" id="CHEBI:18420"/>
        <label>1</label>
        <note>catalytic</note>
    </ligand>
</feature>
<dbReference type="SUPFAM" id="SSF56655">
    <property type="entry name" value="Carbohydrate phosphatase"/>
    <property type="match status" value="1"/>
</dbReference>
<keyword evidence="7 8" id="KW-0460">Magnesium</keyword>
<evidence type="ECO:0000256" key="4">
    <source>
        <dbReference type="ARBA" id="ARBA00009759"/>
    </source>
</evidence>
<name>A0A034W2J6_BACDO</name>
<dbReference type="Gene3D" id="3.40.190.80">
    <property type="match status" value="1"/>
</dbReference>
<dbReference type="InterPro" id="IPR000760">
    <property type="entry name" value="Inositol_monophosphatase-like"/>
</dbReference>
<comment type="pathway">
    <text evidence="3 9">Polyol metabolism; myo-inositol biosynthesis; myo-inositol from D-glucose 6-phosphate: step 2/2.</text>
</comment>
<comment type="catalytic activity">
    <reaction evidence="1 9">
        <text>a myo-inositol phosphate + H2O = myo-inositol + phosphate</text>
        <dbReference type="Rhea" id="RHEA:24056"/>
        <dbReference type="ChEBI" id="CHEBI:15377"/>
        <dbReference type="ChEBI" id="CHEBI:17268"/>
        <dbReference type="ChEBI" id="CHEBI:43474"/>
        <dbReference type="ChEBI" id="CHEBI:84139"/>
        <dbReference type="EC" id="3.1.3.25"/>
    </reaction>
</comment>
<protein>
    <recommendedName>
        <fullName evidence="9">Inositol-1-monophosphatase</fullName>
        <ecNumber evidence="9">3.1.3.25</ecNumber>
    </recommendedName>
</protein>
<dbReference type="AlphaFoldDB" id="A0A034W2J6"/>
<dbReference type="GO" id="GO:0007165">
    <property type="term" value="P:signal transduction"/>
    <property type="evidence" value="ECO:0007669"/>
    <property type="project" value="TreeGrafter"/>
</dbReference>
<proteinExistence type="inferred from homology"/>
<evidence type="ECO:0000313" key="10">
    <source>
        <dbReference type="EMBL" id="JAC48567.1"/>
    </source>
</evidence>
<evidence type="ECO:0000256" key="8">
    <source>
        <dbReference type="PIRSR" id="PIRSR600760-2"/>
    </source>
</evidence>
<accession>A0A034W2J6</accession>
<dbReference type="PANTHER" id="PTHR20854">
    <property type="entry name" value="INOSITOL MONOPHOSPHATASE"/>
    <property type="match status" value="1"/>
</dbReference>
<dbReference type="PROSITE" id="PS00630">
    <property type="entry name" value="IMP_2"/>
    <property type="match status" value="1"/>
</dbReference>
<dbReference type="EMBL" id="GAKP01010385">
    <property type="protein sequence ID" value="JAC48567.1"/>
    <property type="molecule type" value="Transcribed_RNA"/>
</dbReference>
<dbReference type="PROSITE" id="PS00629">
    <property type="entry name" value="IMP_1"/>
    <property type="match status" value="1"/>
</dbReference>
<dbReference type="UniPathway" id="UPA00823">
    <property type="reaction ID" value="UER00788"/>
</dbReference>
<dbReference type="OrthoDB" id="10254945at2759"/>
<evidence type="ECO:0000256" key="1">
    <source>
        <dbReference type="ARBA" id="ARBA00001033"/>
    </source>
</evidence>
<dbReference type="GO" id="GO:0046854">
    <property type="term" value="P:phosphatidylinositol phosphate biosynthetic process"/>
    <property type="evidence" value="ECO:0007669"/>
    <property type="project" value="InterPro"/>
</dbReference>
<dbReference type="Gene3D" id="3.30.540.10">
    <property type="entry name" value="Fructose-1,6-Bisphosphatase, subunit A, domain 1"/>
    <property type="match status" value="1"/>
</dbReference>
<comment type="cofactor">
    <cofactor evidence="2 8 9">
        <name>Mg(2+)</name>
        <dbReference type="ChEBI" id="CHEBI:18420"/>
    </cofactor>
</comment>
<dbReference type="PANTHER" id="PTHR20854:SF4">
    <property type="entry name" value="INOSITOL-1-MONOPHOSPHATASE-RELATED"/>
    <property type="match status" value="1"/>
</dbReference>
<dbReference type="Pfam" id="PF00459">
    <property type="entry name" value="Inositol_P"/>
    <property type="match status" value="1"/>
</dbReference>
<dbReference type="EC" id="3.1.3.25" evidence="9"/>
<sequence>MGDCSVDLDKCFEVVSQLVDKAGALVAKRNETRQEFEEKANDIDLVTATDKEVEQLLINGLLDVFPDHKFIGEEESAAGGAPNKLTDAPTWIIDPVDGTMNFVHSFPHSCISIGLKVNKVTEIGIVFNPMLGQRFSARRGQGAYLNGRRIHVSGQKELGKSLVTSEFGTSRDTEKLKVVFENFQNIVPKVHGFRMLGAAALNLCMVALGAADINFEFGVHAWDVCAGELLVLEAGGVVIDTTGGKFDIMSRRILAASSEELAQEFAKHLTQFSPQPRDD</sequence>
<organism evidence="10">
    <name type="scientific">Bactrocera dorsalis</name>
    <name type="common">Oriental fruit fly</name>
    <name type="synonym">Dacus dorsalis</name>
    <dbReference type="NCBI Taxonomy" id="27457"/>
    <lineage>
        <taxon>Eukaryota</taxon>
        <taxon>Metazoa</taxon>
        <taxon>Ecdysozoa</taxon>
        <taxon>Arthropoda</taxon>
        <taxon>Hexapoda</taxon>
        <taxon>Insecta</taxon>
        <taxon>Pterygota</taxon>
        <taxon>Neoptera</taxon>
        <taxon>Endopterygota</taxon>
        <taxon>Diptera</taxon>
        <taxon>Brachycera</taxon>
        <taxon>Muscomorpha</taxon>
        <taxon>Tephritoidea</taxon>
        <taxon>Tephritidae</taxon>
        <taxon>Bactrocera</taxon>
        <taxon>Bactrocera</taxon>
    </lineage>
</organism>
<dbReference type="InterPro" id="IPR020550">
    <property type="entry name" value="Inositol_monophosphatase_CS"/>
</dbReference>
<dbReference type="EMBL" id="GAKP01010384">
    <property type="protein sequence ID" value="JAC48568.1"/>
    <property type="molecule type" value="Transcribed_RNA"/>
</dbReference>
<reference evidence="10" key="1">
    <citation type="journal article" date="2014" name="BMC Genomics">
        <title>Characterizing the developmental transcriptome of the oriental fruit fly, Bactrocera dorsalis (Diptera: Tephritidae) through comparative genomic analysis with Drosophila melanogaster utilizing modENCODE datasets.</title>
        <authorList>
            <person name="Geib S.M."/>
            <person name="Calla B."/>
            <person name="Hall B."/>
            <person name="Hou S."/>
            <person name="Manoukis N.C."/>
        </authorList>
    </citation>
    <scope>NUCLEOTIDE SEQUENCE</scope>
    <source>
        <strain evidence="10">Punador</strain>
    </source>
</reference>
<dbReference type="InterPro" id="IPR020583">
    <property type="entry name" value="Inositol_monoP_metal-BS"/>
</dbReference>
<dbReference type="RefSeq" id="XP_011205875.2">
    <property type="nucleotide sequence ID" value="XM_011207573.4"/>
</dbReference>
<dbReference type="GO" id="GO:0008934">
    <property type="term" value="F:inositol monophosphate 1-phosphatase activity"/>
    <property type="evidence" value="ECO:0007669"/>
    <property type="project" value="InterPro"/>
</dbReference>
<dbReference type="CDD" id="cd01639">
    <property type="entry name" value="IMPase"/>
    <property type="match status" value="1"/>
</dbReference>
<dbReference type="FunFam" id="3.30.540.10:FF:000004">
    <property type="entry name" value="Inositol-1-monophosphatase"/>
    <property type="match status" value="1"/>
</dbReference>
<dbReference type="InterPro" id="IPR033942">
    <property type="entry name" value="IMPase"/>
</dbReference>
<evidence type="ECO:0000256" key="9">
    <source>
        <dbReference type="RuleBase" id="RU364068"/>
    </source>
</evidence>
<gene>
    <name evidence="10" type="primary">IMPA1</name>
</gene>
<evidence type="ECO:0000256" key="2">
    <source>
        <dbReference type="ARBA" id="ARBA00001946"/>
    </source>
</evidence>
<comment type="similarity">
    <text evidence="4 9">Belongs to the inositol monophosphatase superfamily.</text>
</comment>
<evidence type="ECO:0000256" key="7">
    <source>
        <dbReference type="ARBA" id="ARBA00022842"/>
    </source>
</evidence>
<evidence type="ECO:0000256" key="3">
    <source>
        <dbReference type="ARBA" id="ARBA00005152"/>
    </source>
</evidence>
<feature type="binding site" evidence="8">
    <location>
        <position position="223"/>
    </location>
    <ligand>
        <name>Mg(2+)</name>
        <dbReference type="ChEBI" id="CHEBI:18420"/>
        <label>1</label>
        <note>catalytic</note>
    </ligand>
</feature>
<keyword evidence="6 9" id="KW-0378">Hydrolase</keyword>
<dbReference type="FunFam" id="3.40.190.80:FF:000002">
    <property type="entry name" value="Inositol-1-monophosphatase"/>
    <property type="match status" value="1"/>
</dbReference>